<accession>A0A8J4V6Z7</accession>
<keyword evidence="6" id="KW-1185">Reference proteome</keyword>
<name>A0A8J4V6Z7_9ROSI</name>
<organism evidence="5 6">
    <name type="scientific">Castanea mollissima</name>
    <name type="common">Chinese chestnut</name>
    <dbReference type="NCBI Taxonomy" id="60419"/>
    <lineage>
        <taxon>Eukaryota</taxon>
        <taxon>Viridiplantae</taxon>
        <taxon>Streptophyta</taxon>
        <taxon>Embryophyta</taxon>
        <taxon>Tracheophyta</taxon>
        <taxon>Spermatophyta</taxon>
        <taxon>Magnoliopsida</taxon>
        <taxon>eudicotyledons</taxon>
        <taxon>Gunneridae</taxon>
        <taxon>Pentapetalae</taxon>
        <taxon>rosids</taxon>
        <taxon>fabids</taxon>
        <taxon>Fagales</taxon>
        <taxon>Fagaceae</taxon>
        <taxon>Castanea</taxon>
    </lineage>
</organism>
<dbReference type="Pfam" id="PF14226">
    <property type="entry name" value="DIOX_N"/>
    <property type="match status" value="1"/>
</dbReference>
<evidence type="ECO:0000259" key="4">
    <source>
        <dbReference type="Pfam" id="PF14226"/>
    </source>
</evidence>
<dbReference type="Proteomes" id="UP000737018">
    <property type="component" value="Unassembled WGS sequence"/>
</dbReference>
<dbReference type="GO" id="GO:0031418">
    <property type="term" value="F:L-ascorbic acid binding"/>
    <property type="evidence" value="ECO:0007669"/>
    <property type="project" value="UniProtKB-KW"/>
</dbReference>
<dbReference type="Gene3D" id="2.60.120.330">
    <property type="entry name" value="B-lactam Antibiotic, Isopenicillin N Synthase, Chain"/>
    <property type="match status" value="1"/>
</dbReference>
<evidence type="ECO:0000256" key="1">
    <source>
        <dbReference type="ARBA" id="ARBA00022723"/>
    </source>
</evidence>
<proteinExistence type="predicted"/>
<keyword evidence="1" id="KW-0479">Metal-binding</keyword>
<dbReference type="AlphaFoldDB" id="A0A8J4V6Z7"/>
<keyword evidence="3" id="KW-0408">Iron</keyword>
<evidence type="ECO:0000313" key="5">
    <source>
        <dbReference type="EMBL" id="KAF3950938.1"/>
    </source>
</evidence>
<gene>
    <name evidence="5" type="ORF">CMV_023365</name>
</gene>
<dbReference type="InterPro" id="IPR027443">
    <property type="entry name" value="IPNS-like_sf"/>
</dbReference>
<dbReference type="EMBL" id="JRKL02005199">
    <property type="protein sequence ID" value="KAF3950938.1"/>
    <property type="molecule type" value="Genomic_DNA"/>
</dbReference>
<evidence type="ECO:0000256" key="3">
    <source>
        <dbReference type="ARBA" id="ARBA00023004"/>
    </source>
</evidence>
<dbReference type="SUPFAM" id="SSF51197">
    <property type="entry name" value="Clavaminate synthase-like"/>
    <property type="match status" value="1"/>
</dbReference>
<sequence>MAASSRDMAESPTPNMATKEELLSKSVQELVINGGQPPDNYVYKNSTGGVPDVHTPLNEIPVIDLGILKSSATTVAEELEKLRSALNSWGCFQAINHGITSSFLDKIHEGTKQFFSPPMDKKRKYSREANNIEGYGNDIIFSDHQILDWTDRLILMVSPEDQRKFTFRPDNPTDSGNQIMLRFLLNKEYNRNYSLQISRA</sequence>
<protein>
    <recommendedName>
        <fullName evidence="4">Non-haem dioxygenase N-terminal domain-containing protein</fullName>
    </recommendedName>
</protein>
<dbReference type="OrthoDB" id="288590at2759"/>
<evidence type="ECO:0000313" key="6">
    <source>
        <dbReference type="Proteomes" id="UP000737018"/>
    </source>
</evidence>
<comment type="caution">
    <text evidence="5">The sequence shown here is derived from an EMBL/GenBank/DDBJ whole genome shotgun (WGS) entry which is preliminary data.</text>
</comment>
<feature type="domain" description="Non-haem dioxygenase N-terminal" evidence="4">
    <location>
        <begin position="60"/>
        <end position="164"/>
    </location>
</feature>
<dbReference type="PANTHER" id="PTHR47991">
    <property type="entry name" value="OXOGLUTARATE/IRON-DEPENDENT DIOXYGENASE"/>
    <property type="match status" value="1"/>
</dbReference>
<dbReference type="InterPro" id="IPR026992">
    <property type="entry name" value="DIOX_N"/>
</dbReference>
<dbReference type="InterPro" id="IPR050295">
    <property type="entry name" value="Plant_2OG-oxidoreductases"/>
</dbReference>
<keyword evidence="2" id="KW-0847">Vitamin C</keyword>
<reference evidence="5" key="1">
    <citation type="submission" date="2020-03" db="EMBL/GenBank/DDBJ databases">
        <title>Castanea mollissima Vanexum genome sequencing.</title>
        <authorList>
            <person name="Staton M."/>
        </authorList>
    </citation>
    <scope>NUCLEOTIDE SEQUENCE</scope>
    <source>
        <tissue evidence="5">Leaf</tissue>
    </source>
</reference>
<evidence type="ECO:0000256" key="2">
    <source>
        <dbReference type="ARBA" id="ARBA00022896"/>
    </source>
</evidence>
<dbReference type="GO" id="GO:0046872">
    <property type="term" value="F:metal ion binding"/>
    <property type="evidence" value="ECO:0007669"/>
    <property type="project" value="UniProtKB-KW"/>
</dbReference>